<dbReference type="EMBL" id="CASHTH010002900">
    <property type="protein sequence ID" value="CAI8036821.1"/>
    <property type="molecule type" value="Genomic_DNA"/>
</dbReference>
<keyword evidence="8" id="KW-1185">Reference proteome</keyword>
<dbReference type="InterPro" id="IPR036236">
    <property type="entry name" value="Znf_C2H2_sf"/>
</dbReference>
<dbReference type="PROSITE" id="PS50157">
    <property type="entry name" value="ZINC_FINGER_C2H2_2"/>
    <property type="match status" value="6"/>
</dbReference>
<evidence type="ECO:0000256" key="2">
    <source>
        <dbReference type="ARBA" id="ARBA00022737"/>
    </source>
</evidence>
<dbReference type="GO" id="GO:0000978">
    <property type="term" value="F:RNA polymerase II cis-regulatory region sequence-specific DNA binding"/>
    <property type="evidence" value="ECO:0007669"/>
    <property type="project" value="TreeGrafter"/>
</dbReference>
<evidence type="ECO:0000256" key="1">
    <source>
        <dbReference type="ARBA" id="ARBA00022723"/>
    </source>
</evidence>
<dbReference type="Proteomes" id="UP001174909">
    <property type="component" value="Unassembled WGS sequence"/>
</dbReference>
<proteinExistence type="predicted"/>
<keyword evidence="3 5" id="KW-0863">Zinc-finger</keyword>
<dbReference type="GO" id="GO:0008270">
    <property type="term" value="F:zinc ion binding"/>
    <property type="evidence" value="ECO:0007669"/>
    <property type="project" value="UniProtKB-KW"/>
</dbReference>
<reference evidence="7" key="1">
    <citation type="submission" date="2023-03" db="EMBL/GenBank/DDBJ databases">
        <authorList>
            <person name="Steffen K."/>
            <person name="Cardenas P."/>
        </authorList>
    </citation>
    <scope>NUCLEOTIDE SEQUENCE</scope>
</reference>
<evidence type="ECO:0000256" key="3">
    <source>
        <dbReference type="ARBA" id="ARBA00022771"/>
    </source>
</evidence>
<dbReference type="Pfam" id="PF00096">
    <property type="entry name" value="zf-C2H2"/>
    <property type="match status" value="3"/>
</dbReference>
<feature type="domain" description="C2H2-type" evidence="6">
    <location>
        <begin position="249"/>
        <end position="278"/>
    </location>
</feature>
<dbReference type="Gene3D" id="3.30.160.60">
    <property type="entry name" value="Classic Zinc Finger"/>
    <property type="match status" value="6"/>
</dbReference>
<feature type="domain" description="C2H2-type" evidence="6">
    <location>
        <begin position="162"/>
        <end position="191"/>
    </location>
</feature>
<keyword evidence="2" id="KW-0677">Repeat</keyword>
<dbReference type="InterPro" id="IPR013087">
    <property type="entry name" value="Znf_C2H2_type"/>
</dbReference>
<gene>
    <name evidence="7" type="ORF">GBAR_LOCUS20629</name>
</gene>
<evidence type="ECO:0000256" key="5">
    <source>
        <dbReference type="PROSITE-ProRule" id="PRU00042"/>
    </source>
</evidence>
<dbReference type="PROSITE" id="PS00028">
    <property type="entry name" value="ZINC_FINGER_C2H2_1"/>
    <property type="match status" value="6"/>
</dbReference>
<dbReference type="AlphaFoldDB" id="A0AA35X1V5"/>
<dbReference type="PANTHER" id="PTHR23235:SF120">
    <property type="entry name" value="KRUPPEL-LIKE FACTOR 15"/>
    <property type="match status" value="1"/>
</dbReference>
<dbReference type="FunFam" id="3.30.160.60:FF:002343">
    <property type="entry name" value="Zinc finger protein 33A"/>
    <property type="match status" value="1"/>
</dbReference>
<evidence type="ECO:0000256" key="4">
    <source>
        <dbReference type="ARBA" id="ARBA00022833"/>
    </source>
</evidence>
<dbReference type="FunFam" id="3.30.160.60:FF:000007">
    <property type="entry name" value="Basic krueppel-like factor 3"/>
    <property type="match status" value="1"/>
</dbReference>
<name>A0AA35X1V5_GEOBA</name>
<accession>A0AA35X1V5</accession>
<evidence type="ECO:0000313" key="7">
    <source>
        <dbReference type="EMBL" id="CAI8036821.1"/>
    </source>
</evidence>
<feature type="domain" description="C2H2-type" evidence="6">
    <location>
        <begin position="309"/>
        <end position="336"/>
    </location>
</feature>
<feature type="domain" description="C2H2-type" evidence="6">
    <location>
        <begin position="192"/>
        <end position="219"/>
    </location>
</feature>
<feature type="domain" description="C2H2-type" evidence="6">
    <location>
        <begin position="132"/>
        <end position="161"/>
    </location>
</feature>
<comment type="caution">
    <text evidence="7">The sequence shown here is derived from an EMBL/GenBank/DDBJ whole genome shotgun (WGS) entry which is preliminary data.</text>
</comment>
<keyword evidence="1" id="KW-0479">Metal-binding</keyword>
<dbReference type="PANTHER" id="PTHR23235">
    <property type="entry name" value="KRUEPPEL-LIKE TRANSCRIPTION FACTOR"/>
    <property type="match status" value="1"/>
</dbReference>
<feature type="domain" description="C2H2-type" evidence="6">
    <location>
        <begin position="279"/>
        <end position="308"/>
    </location>
</feature>
<dbReference type="SMART" id="SM00355">
    <property type="entry name" value="ZnF_C2H2"/>
    <property type="match status" value="6"/>
</dbReference>
<evidence type="ECO:0000259" key="6">
    <source>
        <dbReference type="PROSITE" id="PS50157"/>
    </source>
</evidence>
<dbReference type="GO" id="GO:0000981">
    <property type="term" value="F:DNA-binding transcription factor activity, RNA polymerase II-specific"/>
    <property type="evidence" value="ECO:0007669"/>
    <property type="project" value="TreeGrafter"/>
</dbReference>
<evidence type="ECO:0000313" key="8">
    <source>
        <dbReference type="Proteomes" id="UP001174909"/>
    </source>
</evidence>
<dbReference type="FunFam" id="3.30.160.60:FF:000624">
    <property type="entry name" value="zinc finger protein 697"/>
    <property type="match status" value="1"/>
</dbReference>
<sequence length="392" mass="43475">MPPVAAAVGPSPWSAPPLPVAGSFTYPPGTSAAYRVVRPLSPISPSCLPPPPFSAPPNSLSHEPSAALTRLHHLDSFPSCPSGGGGTTVHAPTGTDFFDAALPAQQRRPRRFLCTCPNCASGANFKATKKQHVCHYPNCSKVYRKTTTLRAHILVHTGERPYICHWLDCGKGFTVNNQLRRHLKIHTGEKTFVCVECGKGFMRSDHLNKHTKTHQQRRPSRCWCTCPNCASGANSKATNPDGSPRKKQHVCHYPNCSKVYGRSSHLRAHYRCHTGERPYICIWLGCWKRFNRSDVIQRHFRTHMGEKTFVCVECGKGFMRSDHLNKHTKTHQMLREKEANSGSTAGGGTKCPDSLPPLDCEQQPEFNTSDADSTNLCAFPLEDDFFSDVPFN</sequence>
<protein>
    <submittedName>
        <fullName evidence="7">Transcription factor Sp3</fullName>
    </submittedName>
</protein>
<organism evidence="7 8">
    <name type="scientific">Geodia barretti</name>
    <name type="common">Barrett's horny sponge</name>
    <dbReference type="NCBI Taxonomy" id="519541"/>
    <lineage>
        <taxon>Eukaryota</taxon>
        <taxon>Metazoa</taxon>
        <taxon>Porifera</taxon>
        <taxon>Demospongiae</taxon>
        <taxon>Heteroscleromorpha</taxon>
        <taxon>Tetractinellida</taxon>
        <taxon>Astrophorina</taxon>
        <taxon>Geodiidae</taxon>
        <taxon>Geodia</taxon>
    </lineage>
</organism>
<dbReference type="SUPFAM" id="SSF57667">
    <property type="entry name" value="beta-beta-alpha zinc fingers"/>
    <property type="match status" value="4"/>
</dbReference>
<keyword evidence="4" id="KW-0862">Zinc</keyword>